<dbReference type="InterPro" id="IPR012340">
    <property type="entry name" value="NA-bd_OB-fold"/>
</dbReference>
<dbReference type="STRING" id="988480.A0A075APW4"/>
<accession>A0A075APW4</accession>
<evidence type="ECO:0000256" key="5">
    <source>
        <dbReference type="ARBA" id="ARBA00035661"/>
    </source>
</evidence>
<proteinExistence type="inferred from homology"/>
<keyword evidence="2" id="KW-0963">Cytoplasm</keyword>
<dbReference type="PROSITE" id="PS50231">
    <property type="entry name" value="RICIN_B_LECTIN"/>
    <property type="match status" value="1"/>
</dbReference>
<keyword evidence="6" id="KW-0648">Protein biosynthesis</keyword>
<dbReference type="PANTHER" id="PTHR22146">
    <property type="entry name" value="CAT EYE SYNDROME CRITICAL REGION PROTEIN 6"/>
    <property type="match status" value="1"/>
</dbReference>
<evidence type="ECO:0000256" key="1">
    <source>
        <dbReference type="ARBA" id="ARBA00004430"/>
    </source>
</evidence>
<comment type="similarity">
    <text evidence="5">Belongs to the CIMIP2 family.</text>
</comment>
<dbReference type="EMBL" id="KE561162">
    <property type="protein sequence ID" value="EPZ32261.1"/>
    <property type="molecule type" value="Genomic_DNA"/>
</dbReference>
<evidence type="ECO:0000313" key="8">
    <source>
        <dbReference type="EMBL" id="EPZ32261.1"/>
    </source>
</evidence>
<dbReference type="Proteomes" id="UP000030755">
    <property type="component" value="Unassembled WGS sequence"/>
</dbReference>
<dbReference type="SMART" id="SM00652">
    <property type="entry name" value="eIF1a"/>
    <property type="match status" value="1"/>
</dbReference>
<feature type="domain" description="S1-like" evidence="7">
    <location>
        <begin position="5"/>
        <end position="81"/>
    </location>
</feature>
<reference evidence="8 9" key="1">
    <citation type="journal article" date="2013" name="Curr. Biol.">
        <title>Shared signatures of parasitism and phylogenomics unite Cryptomycota and microsporidia.</title>
        <authorList>
            <person name="James T.Y."/>
            <person name="Pelin A."/>
            <person name="Bonen L."/>
            <person name="Ahrendt S."/>
            <person name="Sain D."/>
            <person name="Corradi N."/>
            <person name="Stajich J.E."/>
        </authorList>
    </citation>
    <scope>NUCLEOTIDE SEQUENCE [LARGE SCALE GENOMIC DNA]</scope>
    <source>
        <strain evidence="8 9">CSF55</strain>
    </source>
</reference>
<keyword evidence="9" id="KW-1185">Reference proteome</keyword>
<dbReference type="SUPFAM" id="SSF50249">
    <property type="entry name" value="Nucleic acid-binding proteins"/>
    <property type="match status" value="1"/>
</dbReference>
<dbReference type="HOGENOM" id="CLU_506370_0_0_1"/>
<dbReference type="Gene3D" id="2.40.50.140">
    <property type="entry name" value="Nucleic acid-binding proteins"/>
    <property type="match status" value="1"/>
</dbReference>
<dbReference type="GO" id="GO:0005930">
    <property type="term" value="C:axoneme"/>
    <property type="evidence" value="ECO:0007669"/>
    <property type="project" value="UniProtKB-SubCell"/>
</dbReference>
<dbReference type="GO" id="GO:0003723">
    <property type="term" value="F:RNA binding"/>
    <property type="evidence" value="ECO:0007669"/>
    <property type="project" value="InterPro"/>
</dbReference>
<evidence type="ECO:0000313" key="9">
    <source>
        <dbReference type="Proteomes" id="UP000030755"/>
    </source>
</evidence>
<dbReference type="GO" id="GO:0003743">
    <property type="term" value="F:translation initiation factor activity"/>
    <property type="evidence" value="ECO:0007669"/>
    <property type="project" value="UniProtKB-UniRule"/>
</dbReference>
<dbReference type="PANTHER" id="PTHR22146:SF8">
    <property type="entry name" value="PROTEIN FAM166B"/>
    <property type="match status" value="1"/>
</dbReference>
<evidence type="ECO:0000256" key="4">
    <source>
        <dbReference type="ARBA" id="ARBA00023273"/>
    </source>
</evidence>
<dbReference type="Pfam" id="PF10629">
    <property type="entry name" value="CMI2B-like"/>
    <property type="match status" value="1"/>
</dbReference>
<comment type="subcellular location">
    <subcellularLocation>
        <location evidence="1">Cytoplasm</location>
        <location evidence="1">Cytoskeleton</location>
        <location evidence="1">Cilium axoneme</location>
    </subcellularLocation>
</comment>
<keyword evidence="4" id="KW-0966">Cell projection</keyword>
<dbReference type="InterPro" id="IPR018902">
    <property type="entry name" value="CMI2A-C-like_dom"/>
</dbReference>
<dbReference type="InterPro" id="IPR001253">
    <property type="entry name" value="TIF_eIF-1A"/>
</dbReference>
<keyword evidence="3" id="KW-0206">Cytoskeleton</keyword>
<dbReference type="Pfam" id="PF01176">
    <property type="entry name" value="eIF-1a"/>
    <property type="match status" value="1"/>
</dbReference>
<evidence type="ECO:0000256" key="6">
    <source>
        <dbReference type="PROSITE-ProRule" id="PRU00181"/>
    </source>
</evidence>
<evidence type="ECO:0000256" key="2">
    <source>
        <dbReference type="ARBA" id="ARBA00022490"/>
    </source>
</evidence>
<sequence length="538" mass="61054">MKNYRNKEAPELESGQIIVKAVQSKGNNLYSVEKEDGTEWLALLPNRMRSKVWVKRGSYLIVQNIEMANSKIHAEVVHLLNQDHVKQLIAEDIFPPKFAEIEKSLSESPPGYAGFIPNLKYQIGESYGNATKRIVQQDPNLKKRLERINGNNEVNTIKPRNAIADDRFSDGLIPGYTGNTLLVSHKGFVPRLEEHLGKGYVKTTKDAFNEFQELNTRSMDTPHTLARIQSQLQAREEHKNKLKVFEEVVCSLEIEKNARFISGYTGYIPQMKNHYGKSVKKTILDGDINMDAPVARQKPRVHHANFLANDKKPIPGFTGHIPSNIHMRRQQQRNNALMEHTDITGSFSKTLKDRNPISGYMGHIPEQKIVGDLTRCSSAKYGLSLIYVFFENVLMEEKICTTSWKNVPGYLSSGDGKFMAYIKKKGLYTKVDPMCVTPEQNLYKAHGIAFGKCETEAFGKDKNILWQIEPIENDMIKIRKIGFLGASEPYCLTKKNTLVMGDCEVHKLERDSNGEWELKLANVSEGLHVVPLKPEPKQ</sequence>
<organism evidence="8 9">
    <name type="scientific">Rozella allomycis (strain CSF55)</name>
    <dbReference type="NCBI Taxonomy" id="988480"/>
    <lineage>
        <taxon>Eukaryota</taxon>
        <taxon>Fungi</taxon>
        <taxon>Fungi incertae sedis</taxon>
        <taxon>Cryptomycota</taxon>
        <taxon>Cryptomycota incertae sedis</taxon>
        <taxon>Rozella</taxon>
    </lineage>
</organism>
<gene>
    <name evidence="8" type="ORF">O9G_003404</name>
</gene>
<dbReference type="PROSITE" id="PS50832">
    <property type="entry name" value="S1_IF1_TYPE"/>
    <property type="match status" value="1"/>
</dbReference>
<keyword evidence="6" id="KW-0396">Initiation factor</keyword>
<evidence type="ECO:0000259" key="7">
    <source>
        <dbReference type="PROSITE" id="PS50832"/>
    </source>
</evidence>
<name>A0A075APW4_ROZAC</name>
<dbReference type="InterPro" id="IPR006196">
    <property type="entry name" value="RNA-binding_domain_S1_IF1"/>
</dbReference>
<dbReference type="AlphaFoldDB" id="A0A075APW4"/>
<dbReference type="OrthoDB" id="2019884at2759"/>
<protein>
    <recommendedName>
        <fullName evidence="7">S1-like domain-containing protein</fullName>
    </recommendedName>
</protein>
<evidence type="ECO:0000256" key="3">
    <source>
        <dbReference type="ARBA" id="ARBA00023212"/>
    </source>
</evidence>